<evidence type="ECO:0000256" key="1">
    <source>
        <dbReference type="ARBA" id="ARBA00004606"/>
    </source>
</evidence>
<feature type="region of interest" description="Disordered" evidence="9">
    <location>
        <begin position="1"/>
        <end position="288"/>
    </location>
</feature>
<dbReference type="Proteomes" id="UP000799537">
    <property type="component" value="Unassembled WGS sequence"/>
</dbReference>
<feature type="compositionally biased region" description="Basic and acidic residues" evidence="9">
    <location>
        <begin position="58"/>
        <end position="69"/>
    </location>
</feature>
<feature type="compositionally biased region" description="Polar residues" evidence="9">
    <location>
        <begin position="209"/>
        <end position="231"/>
    </location>
</feature>
<dbReference type="GO" id="GO:0005789">
    <property type="term" value="C:endoplasmic reticulum membrane"/>
    <property type="evidence" value="ECO:0007669"/>
    <property type="project" value="TreeGrafter"/>
</dbReference>
<keyword evidence="13" id="KW-1185">Reference proteome</keyword>
<feature type="compositionally biased region" description="Low complexity" evidence="9">
    <location>
        <begin position="135"/>
        <end position="174"/>
    </location>
</feature>
<keyword evidence="6 10" id="KW-0472">Membrane</keyword>
<keyword evidence="5 10" id="KW-1133">Transmembrane helix</keyword>
<dbReference type="Pfam" id="PF03935">
    <property type="entry name" value="SKN1_KRE6_Sbg1"/>
    <property type="match status" value="1"/>
</dbReference>
<dbReference type="EMBL" id="ML993601">
    <property type="protein sequence ID" value="KAF2165068.1"/>
    <property type="molecule type" value="Genomic_DNA"/>
</dbReference>
<dbReference type="GeneID" id="54560519"/>
<keyword evidence="7" id="KW-0325">Glycoprotein</keyword>
<evidence type="ECO:0000256" key="3">
    <source>
        <dbReference type="ARBA" id="ARBA00022692"/>
    </source>
</evidence>
<proteinExistence type="inferred from homology"/>
<comment type="similarity">
    <text evidence="2">Belongs to the SKN1/KRE6 family.</text>
</comment>
<reference evidence="12" key="1">
    <citation type="journal article" date="2020" name="Stud. Mycol.">
        <title>101 Dothideomycetes genomes: a test case for predicting lifestyles and emergence of pathogens.</title>
        <authorList>
            <person name="Haridas S."/>
            <person name="Albert R."/>
            <person name="Binder M."/>
            <person name="Bloem J."/>
            <person name="Labutti K."/>
            <person name="Salamov A."/>
            <person name="Andreopoulos B."/>
            <person name="Baker S."/>
            <person name="Barry K."/>
            <person name="Bills G."/>
            <person name="Bluhm B."/>
            <person name="Cannon C."/>
            <person name="Castanera R."/>
            <person name="Culley D."/>
            <person name="Daum C."/>
            <person name="Ezra D."/>
            <person name="Gonzalez J."/>
            <person name="Henrissat B."/>
            <person name="Kuo A."/>
            <person name="Liang C."/>
            <person name="Lipzen A."/>
            <person name="Lutzoni F."/>
            <person name="Magnuson J."/>
            <person name="Mondo S."/>
            <person name="Nolan M."/>
            <person name="Ohm R."/>
            <person name="Pangilinan J."/>
            <person name="Park H.-J."/>
            <person name="Ramirez L."/>
            <person name="Alfaro M."/>
            <person name="Sun H."/>
            <person name="Tritt A."/>
            <person name="Yoshinaga Y."/>
            <person name="Zwiers L.-H."/>
            <person name="Turgeon B."/>
            <person name="Goodwin S."/>
            <person name="Spatafora J."/>
            <person name="Crous P."/>
            <person name="Grigoriev I."/>
        </authorList>
    </citation>
    <scope>NUCLEOTIDE SEQUENCE</scope>
    <source>
        <strain evidence="12">ATCC 36951</strain>
    </source>
</reference>
<dbReference type="PANTHER" id="PTHR31361">
    <property type="entry name" value="BETA-GLUCAN SYNTHESIS-ASSOCIATED PROTEIN KRE6-RELATED"/>
    <property type="match status" value="1"/>
</dbReference>
<gene>
    <name evidence="12" type="ORF">M409DRAFT_24454</name>
</gene>
<dbReference type="SUPFAM" id="SSF49899">
    <property type="entry name" value="Concanavalin A-like lectins/glucanases"/>
    <property type="match status" value="1"/>
</dbReference>
<feature type="compositionally biased region" description="Polar residues" evidence="9">
    <location>
        <begin position="257"/>
        <end position="278"/>
    </location>
</feature>
<feature type="compositionally biased region" description="Low complexity" evidence="9">
    <location>
        <begin position="113"/>
        <end position="123"/>
    </location>
</feature>
<dbReference type="GO" id="GO:0005886">
    <property type="term" value="C:plasma membrane"/>
    <property type="evidence" value="ECO:0007669"/>
    <property type="project" value="TreeGrafter"/>
</dbReference>
<keyword evidence="8" id="KW-0961">Cell wall biogenesis/degradation</keyword>
<protein>
    <submittedName>
        <fullName evidence="12">Glycoside hydrolase family 16 protein</fullName>
    </submittedName>
</protein>
<dbReference type="GO" id="GO:0015926">
    <property type="term" value="F:glucosidase activity"/>
    <property type="evidence" value="ECO:0007669"/>
    <property type="project" value="TreeGrafter"/>
</dbReference>
<accession>A0A6A6CFY2</accession>
<dbReference type="PANTHER" id="PTHR31361:SF14">
    <property type="entry name" value="GH16 DOMAIN-CONTAINING PROTEIN"/>
    <property type="match status" value="1"/>
</dbReference>
<feature type="compositionally biased region" description="Polar residues" evidence="9">
    <location>
        <begin position="70"/>
        <end position="86"/>
    </location>
</feature>
<dbReference type="OrthoDB" id="412647at2759"/>
<evidence type="ECO:0000256" key="4">
    <source>
        <dbReference type="ARBA" id="ARBA00022968"/>
    </source>
</evidence>
<dbReference type="InterPro" id="IPR013320">
    <property type="entry name" value="ConA-like_dom_sf"/>
</dbReference>
<feature type="domain" description="GH16" evidence="11">
    <location>
        <begin position="416"/>
        <end position="789"/>
    </location>
</feature>
<dbReference type="InterPro" id="IPR000757">
    <property type="entry name" value="Beta-glucanase-like"/>
</dbReference>
<dbReference type="InterPro" id="IPR005629">
    <property type="entry name" value="Skn1/Kre6/Sbg1"/>
</dbReference>
<evidence type="ECO:0000256" key="10">
    <source>
        <dbReference type="SAM" id="Phobius"/>
    </source>
</evidence>
<evidence type="ECO:0000256" key="7">
    <source>
        <dbReference type="ARBA" id="ARBA00023180"/>
    </source>
</evidence>
<evidence type="ECO:0000256" key="5">
    <source>
        <dbReference type="ARBA" id="ARBA00022989"/>
    </source>
</evidence>
<evidence type="ECO:0000313" key="13">
    <source>
        <dbReference type="Proteomes" id="UP000799537"/>
    </source>
</evidence>
<keyword evidence="12" id="KW-0378">Hydrolase</keyword>
<dbReference type="AlphaFoldDB" id="A0A6A6CFY2"/>
<dbReference type="Gene3D" id="2.60.120.200">
    <property type="match status" value="1"/>
</dbReference>
<feature type="compositionally biased region" description="Polar residues" evidence="9">
    <location>
        <begin position="37"/>
        <end position="57"/>
    </location>
</feature>
<organism evidence="12 13">
    <name type="scientific">Zasmidium cellare ATCC 36951</name>
    <dbReference type="NCBI Taxonomy" id="1080233"/>
    <lineage>
        <taxon>Eukaryota</taxon>
        <taxon>Fungi</taxon>
        <taxon>Dikarya</taxon>
        <taxon>Ascomycota</taxon>
        <taxon>Pezizomycotina</taxon>
        <taxon>Dothideomycetes</taxon>
        <taxon>Dothideomycetidae</taxon>
        <taxon>Mycosphaerellales</taxon>
        <taxon>Mycosphaerellaceae</taxon>
        <taxon>Zasmidium</taxon>
    </lineage>
</organism>
<name>A0A6A6CFY2_ZASCE</name>
<dbReference type="CDD" id="cd02180">
    <property type="entry name" value="GH16_fungal_KRE6_glucanase"/>
    <property type="match status" value="1"/>
</dbReference>
<evidence type="ECO:0000313" key="12">
    <source>
        <dbReference type="EMBL" id="KAF2165068.1"/>
    </source>
</evidence>
<feature type="compositionally biased region" description="Polar residues" evidence="9">
    <location>
        <begin position="179"/>
        <end position="192"/>
    </location>
</feature>
<evidence type="ECO:0000256" key="2">
    <source>
        <dbReference type="ARBA" id="ARBA00010962"/>
    </source>
</evidence>
<feature type="transmembrane region" description="Helical" evidence="10">
    <location>
        <begin position="363"/>
        <end position="386"/>
    </location>
</feature>
<evidence type="ECO:0000259" key="11">
    <source>
        <dbReference type="PROSITE" id="PS51762"/>
    </source>
</evidence>
<feature type="compositionally biased region" description="Basic and acidic residues" evidence="9">
    <location>
        <begin position="25"/>
        <end position="36"/>
    </location>
</feature>
<comment type="subcellular location">
    <subcellularLocation>
        <location evidence="1">Membrane</location>
        <topology evidence="1">Single-pass type II membrane protein</topology>
    </subcellularLocation>
</comment>
<evidence type="ECO:0000256" key="6">
    <source>
        <dbReference type="ARBA" id="ARBA00023136"/>
    </source>
</evidence>
<dbReference type="PROSITE" id="PS51762">
    <property type="entry name" value="GH16_2"/>
    <property type="match status" value="1"/>
</dbReference>
<sequence length="839" mass="92494">MAPSHPQQHPHERPYRHTIRPTLRGPDRYDGADDRQIQQAGRSATNLNAQASAQTFREASRPGSRDKTSKAPSQSPLDTTNISISTLDLPPSPPTQQSGTLSPYAPTVPSPLNPTSSHTSSSNESRKNSDDTVASSSEQTSSRSRGTGLAAAAPASASIAPSGQQTPTQPLLQPEMSHHGSTTSLTQHSTPRSVRDLGSDYTRYFNPFATHNNSQQDLSAPLPRNNSSSALHPSDAISPADLHNRLSNPFKDDKRASSTFESANNTAPGTPQLVGSQERQQKKSPAVGVAAVPVRTGTPAFISNADPEKVPFYPWVDDRLGAPSIFPLYSDHKEDDDDMHMPQWDDDRKYKPTLKERFSKENIVNTIGMIFLLAGLITIFIVLPVVSYTGTSLIPYSYETPLDQMPGYGDKENPWAHVNDNVYPLLQNIRTGLIDPDTPDSAKTRTSVDGDEMVLVFSDEFNAQNRTFYPGDDPFWFGPDLWYGATQDLEWYDPDAINTGGGTLLLQLDAFNNHGLMYRSGMLQSWNQLCFKGGVFEVSMSLPGPAGVHGLWPGVWTMGNLGRPGYLATTDGMWPYTYDSCDAGITPNQSMTDGTSYLPGQRLPNCVCVGEDHPTPGTGRGAPEIDIVEVSADWGGKGFSVATQSFQVAPFDIFYYPNYAFMETPNYQFSFVNTYTGGPFQQAVSTTTMLNNQWYDGKEYQKYAFEYVPGGTEDSHITWFVGDDEMMKFDARAVGPNGNVGQRLVSEEPMSMVLNLGFSHSWVNIDLANLKFPTVMRVDYVRWYQKPGEEMVTCDPPGYETTEYIANHPEAYNNPNLTHWEDSGYQWPKNTLMNGCNSA</sequence>
<evidence type="ECO:0000256" key="8">
    <source>
        <dbReference type="ARBA" id="ARBA00023316"/>
    </source>
</evidence>
<evidence type="ECO:0000256" key="9">
    <source>
        <dbReference type="SAM" id="MobiDB-lite"/>
    </source>
</evidence>
<keyword evidence="4" id="KW-0735">Signal-anchor</keyword>
<dbReference type="RefSeq" id="XP_033665957.1">
    <property type="nucleotide sequence ID" value="XM_033807247.1"/>
</dbReference>
<dbReference type="GO" id="GO:0031505">
    <property type="term" value="P:fungal-type cell wall organization"/>
    <property type="evidence" value="ECO:0007669"/>
    <property type="project" value="TreeGrafter"/>
</dbReference>
<keyword evidence="3 10" id="KW-0812">Transmembrane</keyword>
<dbReference type="GO" id="GO:0006078">
    <property type="term" value="P:(1-&gt;6)-beta-D-glucan biosynthetic process"/>
    <property type="evidence" value="ECO:0007669"/>
    <property type="project" value="TreeGrafter"/>
</dbReference>